<reference evidence="3" key="1">
    <citation type="submission" date="2014-11" db="EMBL/GenBank/DDBJ databases">
        <authorList>
            <person name="Hornung B.V."/>
        </authorList>
    </citation>
    <scope>NUCLEOTIDE SEQUENCE</scope>
    <source>
        <strain evidence="3">INE</strain>
    </source>
</reference>
<evidence type="ECO:0000313" key="4">
    <source>
        <dbReference type="Proteomes" id="UP001071230"/>
    </source>
</evidence>
<dbReference type="InterPro" id="IPR008969">
    <property type="entry name" value="CarboxyPept-like_regulatory"/>
</dbReference>
<feature type="signal peptide" evidence="1">
    <location>
        <begin position="1"/>
        <end position="27"/>
    </location>
</feature>
<dbReference type="InterPro" id="IPR007253">
    <property type="entry name" value="Cell_wall-bd_2"/>
</dbReference>
<dbReference type="GO" id="GO:0004180">
    <property type="term" value="F:carboxypeptidase activity"/>
    <property type="evidence" value="ECO:0007669"/>
    <property type="project" value="UniProtKB-KW"/>
</dbReference>
<keyword evidence="2" id="KW-0121">Carboxypeptidase</keyword>
<gene>
    <name evidence="2" type="ORF">DEACI_0243</name>
    <name evidence="3" type="ORF">DEACI_0920</name>
</gene>
<dbReference type="EMBL" id="CDGJ01000028">
    <property type="protein sequence ID" value="CEJ06472.1"/>
    <property type="molecule type" value="Genomic_DNA"/>
</dbReference>
<sequence>MRKSKKTLAILAIVAMVLMLVPVQAFAGTTTATSRLAGTDRIGTALAVAQQGWASGAANVIVAPADDANLVDALAVAPLAGQLKAPILLTYKASLSSRVQTEIATLKATKIYAVGALSSTVISQLKAISGVTVTVLQGADRTNTAADISAQLTNPAGTFVVGYNGLPDALSVASYAAANDYAIVVANPDGTVPSSEKIYGSKTYVLGGPTLVQDISGATRLAGTDRYGTNTQVLTTLSYKYNNVYVANGETLVDALAGSSLAAQTNAPIVLGNTLNNTVAAPAASAIAGNITSSTNVIALGGTGVVPDSMVTLVANGQGSVTPPSNVSIANLNVSGQTVGDGSASAPAVAPINTAVKVSTTVSGTSAANASMLYLVSSSSNITAKDANGNTLTATTLNSPVIIGNDTFNASYTVPSDSQGNVSATFTSTASSTQTFNVVVEAPFSNNGQPVKSNEARMQWGVPGTLVLSPIYTSSAPDSLNFSSSGAPTKGLVAVVATLLPVSGATTPVSGQSVKFTMNTSLPNSATAYFTDANGTTMVAQNASVGNGVGSATYVVTTGSNGQALVYVNANQPSTNGVANMAASITVGVQAQLVNGGGVSGTGYYQWKSVAQATKIANLSPSAMLNTTGITSDTQTVVNSSAETASSGSQLTISGTVEDAAGNPVPNATLAMQDYNVQSGSSNNIQNDAFVQNGTSTLFSATAYPTVTTDSNGNFSFTVTANVPVTQTVYNSITKYYLYYVPATVAIANGQSLPSDNSITSLSFVGNNHSGNYVDVVWQQGQTLQAVGVGTGSLLSQYSDLTKVPTSNVTFSDVQGSDQSIYVGGYNQNAQLIAPTVVGNAGNQFAGYGLDFNISVPSGMYIEKIGNTAINTIAGYTGLAANAVSQADLHYVGDTLYLESVNNGGTTQASPVSDPSAYDGSGQLKFKVAATSGSTSGSINVSVSAYNNVNGDWTDASSLSAQGAASASVAGTFTGSDAIASLGLGGNIGQIAGYYPLQQTNAAPANTITVAGTADDNPSMDNNATFVVAPFNNYVSVATIPTQGLTYSVTGNKSSKLRLIDGYVLQAAPQTAQVSIQANGLVSVNNHSLWTVPSGQNVVGYYTTPITGNITSSLPTTYVLTQGTGSNNTTFTLYNAADTSTVIASWTVPSANLAAGYEGYMGFSIDSSSNLLSLLDSASLGTAGVKLTANNNATALAAVAGQTLTPVQMATVYASDAYAESPTITVTNSVNSQTATATANFTSSSATGGGPTAAATTPASVNFALGGSQTLTITAVDQYGVPLQNATVYVKGIGTQGLWITQVNGTAIQQNVNLGGPGATGTSSNFQTVNAPVPLFTYSGTVPAYNNVYVSGSISAYNLNNGSTPYAALQTGVSGTVSITLQDGNVQYWNNGTPSVLSLDSGNSISSATGSLEFSNTPSFTKTIGSASVNVQ</sequence>
<evidence type="ECO:0000313" key="2">
    <source>
        <dbReference type="EMBL" id="CAA7599617.1"/>
    </source>
</evidence>
<keyword evidence="4" id="KW-1185">Reference proteome</keyword>
<dbReference type="KEGG" id="aacx:DEACI_0243"/>
<accession>A0A8S0XUP0</accession>
<name>A0A8S0XUP0_9FIRM</name>
<dbReference type="Proteomes" id="UP000836597">
    <property type="component" value="Chromosome"/>
</dbReference>
<evidence type="ECO:0000256" key="1">
    <source>
        <dbReference type="SAM" id="SignalP"/>
    </source>
</evidence>
<organism evidence="2">
    <name type="scientific">Acididesulfobacillus acetoxydans</name>
    <dbReference type="NCBI Taxonomy" id="1561005"/>
    <lineage>
        <taxon>Bacteria</taxon>
        <taxon>Bacillati</taxon>
        <taxon>Bacillota</taxon>
        <taxon>Clostridia</taxon>
        <taxon>Eubacteriales</taxon>
        <taxon>Peptococcaceae</taxon>
        <taxon>Acididesulfobacillus</taxon>
    </lineage>
</organism>
<reference evidence="2" key="2">
    <citation type="submission" date="2020-01" db="EMBL/GenBank/DDBJ databases">
        <authorList>
            <person name="Hornung B."/>
        </authorList>
    </citation>
    <scope>NUCLEOTIDE SEQUENCE</scope>
    <source>
        <strain evidence="2">PacBioINE</strain>
    </source>
</reference>
<keyword evidence="2" id="KW-0645">Protease</keyword>
<feature type="chain" id="PRO_5035874249" evidence="1">
    <location>
        <begin position="28"/>
        <end position="1432"/>
    </location>
</feature>
<dbReference type="SUPFAM" id="SSF49464">
    <property type="entry name" value="Carboxypeptidase regulatory domain-like"/>
    <property type="match status" value="1"/>
</dbReference>
<dbReference type="PANTHER" id="PTHR30032">
    <property type="entry name" value="N-ACETYLMURAMOYL-L-ALANINE AMIDASE-RELATED"/>
    <property type="match status" value="1"/>
</dbReference>
<dbReference type="Proteomes" id="UP001071230">
    <property type="component" value="Unassembled WGS sequence"/>
</dbReference>
<dbReference type="InterPro" id="IPR051922">
    <property type="entry name" value="Bact_Sporulation_Assoc"/>
</dbReference>
<dbReference type="Gene3D" id="3.40.50.12090">
    <property type="match status" value="2"/>
</dbReference>
<dbReference type="EMBL" id="LR746496">
    <property type="protein sequence ID" value="CAA7599617.1"/>
    <property type="molecule type" value="Genomic_DNA"/>
</dbReference>
<protein>
    <submittedName>
        <fullName evidence="2">Carboxypeptidase, regulatory domain protein</fullName>
    </submittedName>
    <submittedName>
        <fullName evidence="3">Cell wall binding repeat 2-containing protein</fullName>
    </submittedName>
</protein>
<dbReference type="PANTHER" id="PTHR30032:SF8">
    <property type="entry name" value="GERMINATION-SPECIFIC N-ACETYLMURAMOYL-L-ALANINE AMIDASE"/>
    <property type="match status" value="1"/>
</dbReference>
<keyword evidence="1" id="KW-0732">Signal</keyword>
<dbReference type="RefSeq" id="WP_240983398.1">
    <property type="nucleotide sequence ID" value="NZ_CDGJ01000028.1"/>
</dbReference>
<evidence type="ECO:0000313" key="3">
    <source>
        <dbReference type="EMBL" id="CEJ06472.1"/>
    </source>
</evidence>
<keyword evidence="2" id="KW-0378">Hydrolase</keyword>
<proteinExistence type="predicted"/>
<dbReference type="Pfam" id="PF04122">
    <property type="entry name" value="CW_binding_2"/>
    <property type="match status" value="3"/>
</dbReference>